<dbReference type="PROSITE" id="PS50011">
    <property type="entry name" value="PROTEIN_KINASE_DOM"/>
    <property type="match status" value="1"/>
</dbReference>
<dbReference type="InterPro" id="IPR050588">
    <property type="entry name" value="WNK_Ser-Thr_kinase"/>
</dbReference>
<evidence type="ECO:0000256" key="14">
    <source>
        <dbReference type="ARBA" id="ARBA00063874"/>
    </source>
</evidence>
<feature type="compositionally biased region" description="Low complexity" evidence="18">
    <location>
        <begin position="931"/>
        <end position="940"/>
    </location>
</feature>
<feature type="region of interest" description="Disordered" evidence="18">
    <location>
        <begin position="967"/>
        <end position="988"/>
    </location>
</feature>
<keyword evidence="10" id="KW-0067">ATP-binding</keyword>
<dbReference type="SMART" id="SM00220">
    <property type="entry name" value="S_TKc"/>
    <property type="match status" value="1"/>
</dbReference>
<dbReference type="Pfam" id="PF12202">
    <property type="entry name" value="OSR1_C"/>
    <property type="match status" value="1"/>
</dbReference>
<keyword evidence="21" id="KW-1185">Reference proteome</keyword>
<dbReference type="PROSITE" id="PS00108">
    <property type="entry name" value="PROTEIN_KINASE_ST"/>
    <property type="match status" value="1"/>
</dbReference>
<feature type="compositionally biased region" description="Low complexity" evidence="18">
    <location>
        <begin position="1106"/>
        <end position="1127"/>
    </location>
</feature>
<evidence type="ECO:0000256" key="17">
    <source>
        <dbReference type="ARBA" id="ARBA00083534"/>
    </source>
</evidence>
<evidence type="ECO:0000256" key="3">
    <source>
        <dbReference type="ARBA" id="ARBA00012513"/>
    </source>
</evidence>
<dbReference type="GO" id="GO:1904062">
    <property type="term" value="P:regulation of monoatomic cation transmembrane transport"/>
    <property type="evidence" value="ECO:0007669"/>
    <property type="project" value="UniProtKB-ARBA"/>
</dbReference>
<dbReference type="Gene3D" id="3.10.20.90">
    <property type="entry name" value="Phosphatidylinositol 3-kinase Catalytic Subunit, Chain A, domain 1"/>
    <property type="match status" value="2"/>
</dbReference>
<feature type="compositionally biased region" description="Polar residues" evidence="18">
    <location>
        <begin position="1475"/>
        <end position="1493"/>
    </location>
</feature>
<dbReference type="GO" id="GO:0006884">
    <property type="term" value="P:cell volume homeostasis"/>
    <property type="evidence" value="ECO:0007669"/>
    <property type="project" value="UniProtKB-ARBA"/>
</dbReference>
<dbReference type="GO" id="GO:0005737">
    <property type="term" value="C:cytoplasm"/>
    <property type="evidence" value="ECO:0007669"/>
    <property type="project" value="UniProtKB-SubCell"/>
</dbReference>
<dbReference type="InterPro" id="IPR000719">
    <property type="entry name" value="Prot_kinase_dom"/>
</dbReference>
<comment type="subunit">
    <text evidence="14">Interacts with WNK1 and WNK4.</text>
</comment>
<organism evidence="20 21">
    <name type="scientific">Pleurodeles waltl</name>
    <name type="common">Iberian ribbed newt</name>
    <dbReference type="NCBI Taxonomy" id="8319"/>
    <lineage>
        <taxon>Eukaryota</taxon>
        <taxon>Metazoa</taxon>
        <taxon>Chordata</taxon>
        <taxon>Craniata</taxon>
        <taxon>Vertebrata</taxon>
        <taxon>Euteleostomi</taxon>
        <taxon>Amphibia</taxon>
        <taxon>Batrachia</taxon>
        <taxon>Caudata</taxon>
        <taxon>Salamandroidea</taxon>
        <taxon>Salamandridae</taxon>
        <taxon>Pleurodelinae</taxon>
        <taxon>Pleurodeles</taxon>
    </lineage>
</organism>
<proteinExistence type="predicted"/>
<feature type="region of interest" description="Disordered" evidence="18">
    <location>
        <begin position="1105"/>
        <end position="1127"/>
    </location>
</feature>
<feature type="compositionally biased region" description="Low complexity" evidence="18">
    <location>
        <begin position="1695"/>
        <end position="1709"/>
    </location>
</feature>
<feature type="compositionally biased region" description="Polar residues" evidence="18">
    <location>
        <begin position="1748"/>
        <end position="1771"/>
    </location>
</feature>
<evidence type="ECO:0000313" key="20">
    <source>
        <dbReference type="EMBL" id="KAJ1095066.1"/>
    </source>
</evidence>
<dbReference type="GO" id="GO:0004674">
    <property type="term" value="F:protein serine/threonine kinase activity"/>
    <property type="evidence" value="ECO:0007669"/>
    <property type="project" value="UniProtKB-KW"/>
</dbReference>
<evidence type="ECO:0000256" key="5">
    <source>
        <dbReference type="ARBA" id="ARBA00022527"/>
    </source>
</evidence>
<evidence type="ECO:0000313" key="21">
    <source>
        <dbReference type="Proteomes" id="UP001066276"/>
    </source>
</evidence>
<evidence type="ECO:0000256" key="12">
    <source>
        <dbReference type="ARBA" id="ARBA00047899"/>
    </source>
</evidence>
<feature type="compositionally biased region" description="Polar residues" evidence="18">
    <location>
        <begin position="918"/>
        <end position="928"/>
    </location>
</feature>
<dbReference type="Pfam" id="PF24889">
    <property type="entry name" value="CCTL2_WNK"/>
    <property type="match status" value="1"/>
</dbReference>
<dbReference type="InterPro" id="IPR024678">
    <property type="entry name" value="Kinase_OSR1/WNK_CCT"/>
</dbReference>
<feature type="region of interest" description="Disordered" evidence="18">
    <location>
        <begin position="1797"/>
        <end position="1817"/>
    </location>
</feature>
<dbReference type="FunFam" id="3.10.20.90:FF:000166">
    <property type="entry name" value="serine/threonine-protein kinase WNK3 isoform X1"/>
    <property type="match status" value="1"/>
</dbReference>
<feature type="compositionally biased region" description="Polar residues" evidence="18">
    <location>
        <begin position="815"/>
        <end position="843"/>
    </location>
</feature>
<feature type="compositionally biased region" description="Polar residues" evidence="18">
    <location>
        <begin position="1991"/>
        <end position="2015"/>
    </location>
</feature>
<gene>
    <name evidence="20" type="ORF">NDU88_000237</name>
</gene>
<name>A0AAV7LUV7_PLEWA</name>
<comment type="caution">
    <text evidence="20">The sequence shown here is derived from an EMBL/GenBank/DDBJ whole genome shotgun (WGS) entry which is preliminary data.</text>
</comment>
<feature type="domain" description="Protein kinase" evidence="19">
    <location>
        <begin position="1"/>
        <end position="226"/>
    </location>
</feature>
<dbReference type="Proteomes" id="UP001066276">
    <property type="component" value="Chromosome 10"/>
</dbReference>
<dbReference type="InterPro" id="IPR011009">
    <property type="entry name" value="Kinase-like_dom_sf"/>
</dbReference>
<evidence type="ECO:0000259" key="19">
    <source>
        <dbReference type="PROSITE" id="PS50011"/>
    </source>
</evidence>
<keyword evidence="9" id="KW-0418">Kinase</keyword>
<feature type="compositionally biased region" description="Polar residues" evidence="18">
    <location>
        <begin position="1937"/>
        <end position="1958"/>
    </location>
</feature>
<dbReference type="EMBL" id="JANPWB010000014">
    <property type="protein sequence ID" value="KAJ1095066.1"/>
    <property type="molecule type" value="Genomic_DNA"/>
</dbReference>
<dbReference type="PANTHER" id="PTHR13902">
    <property type="entry name" value="SERINE/THREONINE-PROTEIN KINASE WNK WITH NO LYSINE -RELATED"/>
    <property type="match status" value="1"/>
</dbReference>
<dbReference type="Gene3D" id="1.10.510.10">
    <property type="entry name" value="Transferase(Phosphotransferase) domain 1"/>
    <property type="match status" value="1"/>
</dbReference>
<protein>
    <recommendedName>
        <fullName evidence="15">Serine/threonine-protein kinase WNK3</fullName>
        <ecNumber evidence="3">2.7.11.1</ecNumber>
    </recommendedName>
    <alternativeName>
        <fullName evidence="16">Protein kinase lysine-deficient 3</fullName>
    </alternativeName>
    <alternativeName>
        <fullName evidence="17">Protein kinase with no lysine 3</fullName>
    </alternativeName>
</protein>
<feature type="region of interest" description="Disordered" evidence="18">
    <location>
        <begin position="569"/>
        <end position="592"/>
    </location>
</feature>
<feature type="region of interest" description="Disordered" evidence="18">
    <location>
        <begin position="2350"/>
        <end position="2384"/>
    </location>
</feature>
<feature type="region of interest" description="Disordered" evidence="18">
    <location>
        <begin position="1456"/>
        <end position="1493"/>
    </location>
</feature>
<evidence type="ECO:0000256" key="6">
    <source>
        <dbReference type="ARBA" id="ARBA00022553"/>
    </source>
</evidence>
<dbReference type="FunFam" id="3.30.200.20:FF:000494">
    <property type="entry name" value="serine/threonine-protein kinase WNK2 isoform X2"/>
    <property type="match status" value="1"/>
</dbReference>
<feature type="region of interest" description="Disordered" evidence="18">
    <location>
        <begin position="1934"/>
        <end position="1969"/>
    </location>
</feature>
<feature type="compositionally biased region" description="Polar residues" evidence="18">
    <location>
        <begin position="575"/>
        <end position="592"/>
    </location>
</feature>
<reference evidence="20" key="1">
    <citation type="journal article" date="2022" name="bioRxiv">
        <title>Sequencing and chromosome-scale assembly of the giantPleurodeles waltlgenome.</title>
        <authorList>
            <person name="Brown T."/>
            <person name="Elewa A."/>
            <person name="Iarovenko S."/>
            <person name="Subramanian E."/>
            <person name="Araus A.J."/>
            <person name="Petzold A."/>
            <person name="Susuki M."/>
            <person name="Suzuki K.-i.T."/>
            <person name="Hayashi T."/>
            <person name="Toyoda A."/>
            <person name="Oliveira C."/>
            <person name="Osipova E."/>
            <person name="Leigh N.D."/>
            <person name="Simon A."/>
            <person name="Yun M.H."/>
        </authorList>
    </citation>
    <scope>NUCLEOTIDE SEQUENCE</scope>
    <source>
        <strain evidence="20">20211129_DDA</strain>
        <tissue evidence="20">Liver</tissue>
    </source>
</reference>
<dbReference type="InterPro" id="IPR056865">
    <property type="entry name" value="CCTL2_WNK"/>
</dbReference>
<evidence type="ECO:0000256" key="9">
    <source>
        <dbReference type="ARBA" id="ARBA00022777"/>
    </source>
</evidence>
<feature type="compositionally biased region" description="Polar residues" evidence="18">
    <location>
        <begin position="855"/>
        <end position="898"/>
    </location>
</feature>
<evidence type="ECO:0000256" key="7">
    <source>
        <dbReference type="ARBA" id="ARBA00022679"/>
    </source>
</evidence>
<evidence type="ECO:0000256" key="1">
    <source>
        <dbReference type="ARBA" id="ARBA00001946"/>
    </source>
</evidence>
<evidence type="ECO:0000256" key="15">
    <source>
        <dbReference type="ARBA" id="ARBA00071800"/>
    </source>
</evidence>
<dbReference type="CDD" id="cd13983">
    <property type="entry name" value="STKc_WNK"/>
    <property type="match status" value="1"/>
</dbReference>
<evidence type="ECO:0000256" key="13">
    <source>
        <dbReference type="ARBA" id="ARBA00048679"/>
    </source>
</evidence>
<feature type="region of interest" description="Disordered" evidence="18">
    <location>
        <begin position="1986"/>
        <end position="2015"/>
    </location>
</feature>
<dbReference type="FunFam" id="3.10.20.90:FF:000007">
    <property type="entry name" value="Serine/threonine-protein kinase WNK1 isoform 1"/>
    <property type="match status" value="1"/>
</dbReference>
<keyword evidence="4" id="KW-0963">Cytoplasm</keyword>
<feature type="region of interest" description="Disordered" evidence="18">
    <location>
        <begin position="774"/>
        <end position="898"/>
    </location>
</feature>
<dbReference type="EC" id="2.7.11.1" evidence="3"/>
<keyword evidence="7" id="KW-0808">Transferase</keyword>
<dbReference type="Gene3D" id="3.30.200.20">
    <property type="entry name" value="Phosphorylase Kinase, domain 1"/>
    <property type="match status" value="1"/>
</dbReference>
<feature type="compositionally biased region" description="Polar residues" evidence="18">
    <location>
        <begin position="1578"/>
        <end position="1589"/>
    </location>
</feature>
<comment type="cofactor">
    <cofactor evidence="1">
        <name>Mg(2+)</name>
        <dbReference type="ChEBI" id="CHEBI:18420"/>
    </cofactor>
</comment>
<feature type="compositionally biased region" description="Basic residues" evidence="18">
    <location>
        <begin position="2366"/>
        <end position="2377"/>
    </location>
</feature>
<feature type="compositionally biased region" description="Polar residues" evidence="18">
    <location>
        <begin position="1710"/>
        <end position="1733"/>
    </location>
</feature>
<comment type="catalytic activity">
    <reaction evidence="12">
        <text>L-threonyl-[protein] + ATP = O-phospho-L-threonyl-[protein] + ADP + H(+)</text>
        <dbReference type="Rhea" id="RHEA:46608"/>
        <dbReference type="Rhea" id="RHEA-COMP:11060"/>
        <dbReference type="Rhea" id="RHEA-COMP:11605"/>
        <dbReference type="ChEBI" id="CHEBI:15378"/>
        <dbReference type="ChEBI" id="CHEBI:30013"/>
        <dbReference type="ChEBI" id="CHEBI:30616"/>
        <dbReference type="ChEBI" id="CHEBI:61977"/>
        <dbReference type="ChEBI" id="CHEBI:456216"/>
        <dbReference type="EC" id="2.7.11.1"/>
    </reaction>
</comment>
<accession>A0AAV7LUV7</accession>
<comment type="catalytic activity">
    <reaction evidence="13">
        <text>L-seryl-[protein] + ATP = O-phospho-L-seryl-[protein] + ADP + H(+)</text>
        <dbReference type="Rhea" id="RHEA:17989"/>
        <dbReference type="Rhea" id="RHEA-COMP:9863"/>
        <dbReference type="Rhea" id="RHEA-COMP:11604"/>
        <dbReference type="ChEBI" id="CHEBI:15378"/>
        <dbReference type="ChEBI" id="CHEBI:29999"/>
        <dbReference type="ChEBI" id="CHEBI:30616"/>
        <dbReference type="ChEBI" id="CHEBI:83421"/>
        <dbReference type="ChEBI" id="CHEBI:456216"/>
        <dbReference type="EC" id="2.7.11.1"/>
    </reaction>
</comment>
<feature type="region of interest" description="Disordered" evidence="18">
    <location>
        <begin position="1748"/>
        <end position="1780"/>
    </location>
</feature>
<evidence type="ECO:0000256" key="4">
    <source>
        <dbReference type="ARBA" id="ARBA00022490"/>
    </source>
</evidence>
<evidence type="ECO:0000256" key="8">
    <source>
        <dbReference type="ARBA" id="ARBA00022741"/>
    </source>
</evidence>
<evidence type="ECO:0000256" key="18">
    <source>
        <dbReference type="SAM" id="MobiDB-lite"/>
    </source>
</evidence>
<evidence type="ECO:0000256" key="16">
    <source>
        <dbReference type="ARBA" id="ARBA00080935"/>
    </source>
</evidence>
<keyword evidence="6" id="KW-0597">Phosphoprotein</keyword>
<feature type="region of interest" description="Disordered" evidence="18">
    <location>
        <begin position="918"/>
        <end position="940"/>
    </location>
</feature>
<keyword evidence="8" id="KW-0547">Nucleotide-binding</keyword>
<keyword evidence="5" id="KW-0723">Serine/threonine-protein kinase</keyword>
<feature type="region of interest" description="Disordered" evidence="18">
    <location>
        <begin position="1535"/>
        <end position="1604"/>
    </location>
</feature>
<dbReference type="InterPro" id="IPR008271">
    <property type="entry name" value="Ser/Thr_kinase_AS"/>
</dbReference>
<dbReference type="SUPFAM" id="SSF56112">
    <property type="entry name" value="Protein kinase-like (PK-like)"/>
    <property type="match status" value="1"/>
</dbReference>
<evidence type="ECO:0000256" key="10">
    <source>
        <dbReference type="ARBA" id="ARBA00022840"/>
    </source>
</evidence>
<evidence type="ECO:0000256" key="11">
    <source>
        <dbReference type="ARBA" id="ARBA00022843"/>
    </source>
</evidence>
<dbReference type="FunFam" id="1.10.510.10:FF:000006">
    <property type="entry name" value="Serine/threonine-protein kinase WNK1 isoform 2"/>
    <property type="match status" value="1"/>
</dbReference>
<evidence type="ECO:0000256" key="2">
    <source>
        <dbReference type="ARBA" id="ARBA00004496"/>
    </source>
</evidence>
<comment type="subcellular location">
    <subcellularLocation>
        <location evidence="2">Cytoplasm</location>
    </subcellularLocation>
</comment>
<keyword evidence="11" id="KW-0832">Ubl conjugation</keyword>
<feature type="region of interest" description="Disordered" evidence="18">
    <location>
        <begin position="2042"/>
        <end position="2064"/>
    </location>
</feature>
<feature type="region of interest" description="Disordered" evidence="18">
    <location>
        <begin position="1689"/>
        <end position="1733"/>
    </location>
</feature>
<dbReference type="GO" id="GO:0005524">
    <property type="term" value="F:ATP binding"/>
    <property type="evidence" value="ECO:0007669"/>
    <property type="project" value="UniProtKB-KW"/>
</dbReference>
<sequence length="2602" mass="285820">MRKLTKAEQQRFKEEAEMLKGLQHPNIVRFYDSWESTLKGKKCIVLVTELMTSGTLKTYLKRFKVMKPKVLRSWCRQILKGLQFLHTRTPPIIHRDLKCDNIFITGPTGSVKIGDLGLATLMRTSFAKSVIGTPEFMAPEMYEEHYDESVDVYAFGMCMLEMATSEYPYSECQNAAQIYRKVTSGIKPASFNKVTDPEVKEIIDECIRQNKSERLSVKELLNHAFFAEDTGLRVELAEEDNCMSPSLALRLWVEDPKKLKGKHKDNEAIEFGFNLEADNPDEVAFEMVKSGFFHESDSKAVSKSIRDRVALIKKTRERRLLTGHLEDRRDSQGRPSVPLLGQLATSFTMPTHMGGPESEETEVDQHVRQQMFQHQPVQQYSSITAENISDTGVASVILSEASSQPTVTYPEQMTATQQILGVPQTETGVPGLHPSQQLLGQYQQASLGDSQRAFGGDVQTVSQPDVSMMGVLQTGVTSAPVEPISAPLTSTHTPVAGAQPEHGSAVGFLDSPILHPPASALCTGGVQASWQQLQNHMSASAGAEQILHQIPPAQQHHLLSGQKDSLLQSAGVHQAQPTQTQQSLDYGQSSPLQTCYQPSLPQHQVILQATTGENAQEALTQVALQSQEHPQYATQTVEQASYITQPPLNQIYSAPQQMQQMYSTQPLVQQGYTMQPLVQQMFPPPTIQQSYTTQPVMQHVYTPQPSEQQTYTTQAPVQQAYQTQPLLPQVYTSQAQVQQSYNAQSMAQQVYPSHTAEQKAFTPQAPVQQAYTTQQGFPAQPREQPPLHQAYTPQPPVQPALTTQLPEQQPPVHQVYSTQPPEQQAYSTQPLSNQSYTAQTTEQLAAHPAYPHQPPMQQVYSTQPPVHQSYSQPPSMQQAVTQNTEQQSYTSHPPIPQTYSVQSTEQLTIQHAYSSQPPVQQVYSTQSAEKPPVQQAYTQQPPVQQIYSTISTEQPSLQQAYTSQQVYSSQSAEQPPVQQTYSAPASVEQHSFTTPIPVQQVYTPQPPLQQSYTSQPPVQQTFMPQQVHSNHSTEQLPLQQAYTAKPVFQQPSAPVHQAYTAQPGDLQVHTSHPLVQQASAPHTQVQQPFVLQTSEQQSYVPQPLEQQTCTTQPPVQQSCSTQSQEQQPPLLPLTEQNVYMPQSIGQQPPVQPTTTTQPAELTYTSQPPAQQVYAPQPPVQQVYTFQTEQQDYVMQPLEQRTYFPQPKEPQAFTQQSAVQQSYTPEQQAPVPQNYNLLPLMQKGYITHPNENQVFTPKQAYTVPAPSDLAQHSTLQTHSVSVQPAEEQAYSIEAQQSRPIYSDQQTVHAPSQEQQTYAVTQSAAHPQTNGNVLGLQQLQEGPLTASGVTQQIIQVQQQLTLHQPEQTSTFQAQTGHVSQQTFINNQPVLNSAQIYRSSTQLHSTQGVQPSQQVHGPHDPIQAAYVEKPVLDPQSETPLQQQTLGTIDQTLSCSTQLHSGSEQQGFLAPQPPVQASEHPSTATQHGTMQQEKLTCASQTGLQASIQVSALSQPDTFHDPLMTPNQFPVQQLLTPNIPPVLSSFSPQSSLVPEPSHDSQQATSQKQDSMEGGPQESVISKEGSNGYDSSSGNEKLEKLKLRRSSCARPDKGSRFQLTVLQVSTSGDNMVECQLETHNNKMVTFKFDADGDAPEDIADYMVEDDFVLETEKEKFEEELRLIVAQTREILQSLPVEERPASAAESAKSETSSQAGSSEHIQINPTSSQTGSEALPQSSPVGRWRFFINQTMKNRDAQSPSASRQALGAVTQQTLAGQPSKGPECELEQCPISHETVPTVVTHPSLVDQPSSTPEKTEAVDNKDPREQAGLVSLPLVSDNDMDMPLPSAQEGHCTIIPGCHEEEKIPVVDIQAVLNEAASSHVVDLQPVCTPFDLQPVCAPFDSAPAASDQSALPMTGRPAASQDMELPLQELDTRTHREVNTHQQAQTPSLEPSLIHSSSVQESDADGPPKIDYVDNRIKTLDEKLRTLLYPEHSPSGSNPDSQKETQSTDSPLSSSAEDTLSFPVPEAQMGLLTGLQATPDEVVDFDTPSQEPLKEASAYETKEVRDPNVVTSVPGEPKTFESSLEAVPPEDLATHTTNGAPHLQTGVEAKNIGASDNAIHAAKGNKPTSAFKRGRFQVISVPQQLEEPDCTVSDLHLVLSHPQEPTSGTEMHQSVVDTEPTAACAQTLSSNKSLKLIPGRYVEGTVLSVNTAAQLDASVLTTAKELEGTTKPPSGASASLELCSKDALSKQPSTDSEPSTILCVEDEQTNTLELAAEIQHQPTEGCYVQCQNSLFYSPSSPMSSDDESEVEDEDLKVELQRLRKKHIQEVVTLQAQQNRELQDLYNRLRSMRESKPEAEDLSSQPASPRRPRSLKSKLRSRPQSLTHTDNGIVKSECCCATTAESAIDYQLSLQAHLLHQSSSHENLQEHMCLGSNMDSFQQSSGSKKGMFTDDLHKLVDDWAKETAGNSLMKPSLNQIKQNQSRLENDSWGRTYENTTSPHGYTPNWVSSLPQIHGTLPSTLPPGLPAAPFPGPTLPAYGVPHICQYNTIGGSGYAVPWPGIPGTAPPAVLPTQPLGPFQSGLSLQGYAATPAQKQATVPPSPK</sequence>
<dbReference type="Pfam" id="PF00069">
    <property type="entry name" value="Pkinase"/>
    <property type="match status" value="1"/>
</dbReference>
<feature type="compositionally biased region" description="Polar residues" evidence="18">
    <location>
        <begin position="1554"/>
        <end position="1563"/>
    </location>
</feature>